<comment type="caution">
    <text evidence="2">The sequence shown here is derived from an EMBL/GenBank/DDBJ whole genome shotgun (WGS) entry which is preliminary data.</text>
</comment>
<evidence type="ECO:0000313" key="2">
    <source>
        <dbReference type="EMBL" id="OGZ94068.1"/>
    </source>
</evidence>
<organism evidence="2 3">
    <name type="scientific">Candidatus Sungbacteria bacterium RIFCSPHIGHO2_01_FULL_47_32</name>
    <dbReference type="NCBI Taxonomy" id="1802264"/>
    <lineage>
        <taxon>Bacteria</taxon>
        <taxon>Candidatus Sungiibacteriota</taxon>
    </lineage>
</organism>
<proteinExistence type="predicted"/>
<keyword evidence="1" id="KW-0472">Membrane</keyword>
<accession>A0A1G2K6L4</accession>
<dbReference type="Proteomes" id="UP000177152">
    <property type="component" value="Unassembled WGS sequence"/>
</dbReference>
<protein>
    <submittedName>
        <fullName evidence="2">Uncharacterized protein</fullName>
    </submittedName>
</protein>
<name>A0A1G2K6L4_9BACT</name>
<dbReference type="AlphaFoldDB" id="A0A1G2K6L4"/>
<feature type="transmembrane region" description="Helical" evidence="1">
    <location>
        <begin position="12"/>
        <end position="36"/>
    </location>
</feature>
<sequence length="83" mass="9182">MGIKALRLRRMGIVYTVIGLVMILFWFGTLLIAYLVGLRFHTFDSATAFVVGTFLILVIPGALFLANGKPLLGGRYGPDWSTY</sequence>
<evidence type="ECO:0000313" key="3">
    <source>
        <dbReference type="Proteomes" id="UP000177152"/>
    </source>
</evidence>
<evidence type="ECO:0000256" key="1">
    <source>
        <dbReference type="SAM" id="Phobius"/>
    </source>
</evidence>
<reference evidence="2 3" key="1">
    <citation type="journal article" date="2016" name="Nat. Commun.">
        <title>Thousands of microbial genomes shed light on interconnected biogeochemical processes in an aquifer system.</title>
        <authorList>
            <person name="Anantharaman K."/>
            <person name="Brown C.T."/>
            <person name="Hug L.A."/>
            <person name="Sharon I."/>
            <person name="Castelle C.J."/>
            <person name="Probst A.J."/>
            <person name="Thomas B.C."/>
            <person name="Singh A."/>
            <person name="Wilkins M.J."/>
            <person name="Karaoz U."/>
            <person name="Brodie E.L."/>
            <person name="Williams K.H."/>
            <person name="Hubbard S.S."/>
            <person name="Banfield J.F."/>
        </authorList>
    </citation>
    <scope>NUCLEOTIDE SEQUENCE [LARGE SCALE GENOMIC DNA]</scope>
</reference>
<keyword evidence="1" id="KW-1133">Transmembrane helix</keyword>
<keyword evidence="1" id="KW-0812">Transmembrane</keyword>
<gene>
    <name evidence="2" type="ORF">A2633_03835</name>
</gene>
<dbReference type="EMBL" id="MHQC01000044">
    <property type="protein sequence ID" value="OGZ94068.1"/>
    <property type="molecule type" value="Genomic_DNA"/>
</dbReference>
<feature type="transmembrane region" description="Helical" evidence="1">
    <location>
        <begin position="48"/>
        <end position="66"/>
    </location>
</feature>